<reference evidence="1" key="1">
    <citation type="journal article" date="2014" name="Front. Microbiol.">
        <title>High frequency of phylogenetically diverse reductive dehalogenase-homologous genes in deep subseafloor sedimentary metagenomes.</title>
        <authorList>
            <person name="Kawai M."/>
            <person name="Futagami T."/>
            <person name="Toyoda A."/>
            <person name="Takaki Y."/>
            <person name="Nishi S."/>
            <person name="Hori S."/>
            <person name="Arai W."/>
            <person name="Tsubouchi T."/>
            <person name="Morono Y."/>
            <person name="Uchiyama I."/>
            <person name="Ito T."/>
            <person name="Fujiyama A."/>
            <person name="Inagaki F."/>
            <person name="Takami H."/>
        </authorList>
    </citation>
    <scope>NUCLEOTIDE SEQUENCE</scope>
    <source>
        <strain evidence="1">Expedition CK06-06</strain>
    </source>
</reference>
<dbReference type="EMBL" id="BARS01055780">
    <property type="protein sequence ID" value="GAG48910.1"/>
    <property type="molecule type" value="Genomic_DNA"/>
</dbReference>
<feature type="non-terminal residue" evidence="1">
    <location>
        <position position="45"/>
    </location>
</feature>
<accession>X0XZT1</accession>
<sequence>MNFKKKSKNLIVVVLFLTLLLLLFSSIYITVIGYEVSIILITGFI</sequence>
<dbReference type="AlphaFoldDB" id="X0XZT1"/>
<evidence type="ECO:0000313" key="1">
    <source>
        <dbReference type="EMBL" id="GAG48910.1"/>
    </source>
</evidence>
<comment type="caution">
    <text evidence="1">The sequence shown here is derived from an EMBL/GenBank/DDBJ whole genome shotgun (WGS) entry which is preliminary data.</text>
</comment>
<gene>
    <name evidence="1" type="ORF">S01H1_82302</name>
</gene>
<protein>
    <submittedName>
        <fullName evidence="1">Uncharacterized protein</fullName>
    </submittedName>
</protein>
<organism evidence="1">
    <name type="scientific">marine sediment metagenome</name>
    <dbReference type="NCBI Taxonomy" id="412755"/>
    <lineage>
        <taxon>unclassified sequences</taxon>
        <taxon>metagenomes</taxon>
        <taxon>ecological metagenomes</taxon>
    </lineage>
</organism>
<proteinExistence type="predicted"/>
<name>X0XZT1_9ZZZZ</name>